<feature type="domain" description="Response regulatory" evidence="3">
    <location>
        <begin position="13"/>
        <end position="126"/>
    </location>
</feature>
<keyword evidence="1 2" id="KW-0597">Phosphoprotein</keyword>
<dbReference type="eggNOG" id="COG0784">
    <property type="taxonomic scope" value="Bacteria"/>
</dbReference>
<feature type="modified residue" description="4-aspartylphosphate" evidence="2">
    <location>
        <position position="63"/>
    </location>
</feature>
<dbReference type="AlphaFoldDB" id="H0F9Z9"/>
<dbReference type="RefSeq" id="WP_008165011.1">
    <property type="nucleotide sequence ID" value="NZ_AGUF01000057.1"/>
</dbReference>
<dbReference type="SUPFAM" id="SSF52172">
    <property type="entry name" value="CheY-like"/>
    <property type="match status" value="1"/>
</dbReference>
<dbReference type="SMART" id="SM00448">
    <property type="entry name" value="REC"/>
    <property type="match status" value="1"/>
</dbReference>
<dbReference type="InterPro" id="IPR011006">
    <property type="entry name" value="CheY-like_superfamily"/>
</dbReference>
<sequence>MMNAENLSVEQTTILIVEDDETARWLLGEILAGEGYAVFEASNADEAMRRLTECPEIRMVISDIEMPGSMDGLEMAILIHRRSPNIGMLLTSGRRVPAAYNLPPGVRFIPKPWLPQDLIREIEALLVPEN</sequence>
<evidence type="ECO:0000256" key="1">
    <source>
        <dbReference type="ARBA" id="ARBA00022553"/>
    </source>
</evidence>
<proteinExistence type="predicted"/>
<dbReference type="PROSITE" id="PS50110">
    <property type="entry name" value="RESPONSE_REGULATORY"/>
    <property type="match status" value="1"/>
</dbReference>
<organism evidence="4 5">
    <name type="scientific">Achromobacter arsenitoxydans SY8</name>
    <dbReference type="NCBI Taxonomy" id="477184"/>
    <lineage>
        <taxon>Bacteria</taxon>
        <taxon>Pseudomonadati</taxon>
        <taxon>Pseudomonadota</taxon>
        <taxon>Betaproteobacteria</taxon>
        <taxon>Burkholderiales</taxon>
        <taxon>Alcaligenaceae</taxon>
        <taxon>Achromobacter</taxon>
    </lineage>
</organism>
<name>H0F9Z9_9BURK</name>
<dbReference type="GO" id="GO:0000160">
    <property type="term" value="P:phosphorelay signal transduction system"/>
    <property type="evidence" value="ECO:0007669"/>
    <property type="project" value="InterPro"/>
</dbReference>
<evidence type="ECO:0000313" key="5">
    <source>
        <dbReference type="Proteomes" id="UP000003113"/>
    </source>
</evidence>
<reference evidence="4 5" key="1">
    <citation type="journal article" date="2012" name="J. Bacteriol.">
        <title>Genome sequence of the highly efficient arsenite-oxidizing bacterium Achromobacter arsenitoxydans SY8.</title>
        <authorList>
            <person name="Li X."/>
            <person name="Hu Y."/>
            <person name="Gong J."/>
            <person name="Lin Y."/>
            <person name="Johnstone L."/>
            <person name="Rensing C."/>
            <person name="Wang G."/>
        </authorList>
    </citation>
    <scope>NUCLEOTIDE SEQUENCE [LARGE SCALE GENOMIC DNA]</scope>
    <source>
        <strain evidence="4 5">SY8</strain>
    </source>
</reference>
<dbReference type="STRING" id="477184.KYC_18385"/>
<dbReference type="InterPro" id="IPR050595">
    <property type="entry name" value="Bact_response_regulator"/>
</dbReference>
<dbReference type="PANTHER" id="PTHR44591:SF21">
    <property type="entry name" value="TWO-COMPONENT RESPONSE REGULATOR"/>
    <property type="match status" value="1"/>
</dbReference>
<evidence type="ECO:0000259" key="3">
    <source>
        <dbReference type="PROSITE" id="PS50110"/>
    </source>
</evidence>
<dbReference type="Pfam" id="PF00072">
    <property type="entry name" value="Response_reg"/>
    <property type="match status" value="1"/>
</dbReference>
<evidence type="ECO:0000313" key="4">
    <source>
        <dbReference type="EMBL" id="EHK64806.1"/>
    </source>
</evidence>
<gene>
    <name evidence="4" type="ORF">KYC_18385</name>
</gene>
<accession>H0F9Z9</accession>
<dbReference type="InterPro" id="IPR001789">
    <property type="entry name" value="Sig_transdc_resp-reg_receiver"/>
</dbReference>
<dbReference type="EMBL" id="AGUF01000057">
    <property type="protein sequence ID" value="EHK64806.1"/>
    <property type="molecule type" value="Genomic_DNA"/>
</dbReference>
<dbReference type="PANTHER" id="PTHR44591">
    <property type="entry name" value="STRESS RESPONSE REGULATOR PROTEIN 1"/>
    <property type="match status" value="1"/>
</dbReference>
<dbReference type="Gene3D" id="3.40.50.2300">
    <property type="match status" value="1"/>
</dbReference>
<evidence type="ECO:0000256" key="2">
    <source>
        <dbReference type="PROSITE-ProRule" id="PRU00169"/>
    </source>
</evidence>
<keyword evidence="5" id="KW-1185">Reference proteome</keyword>
<protein>
    <submittedName>
        <fullName evidence="4">Response regulator 12</fullName>
    </submittedName>
</protein>
<dbReference type="Proteomes" id="UP000003113">
    <property type="component" value="Unassembled WGS sequence"/>
</dbReference>
<comment type="caution">
    <text evidence="4">The sequence shown here is derived from an EMBL/GenBank/DDBJ whole genome shotgun (WGS) entry which is preliminary data.</text>
</comment>